<feature type="signal peptide" evidence="1">
    <location>
        <begin position="1"/>
        <end position="25"/>
    </location>
</feature>
<dbReference type="PROSITE" id="PS51257">
    <property type="entry name" value="PROKAR_LIPOPROTEIN"/>
    <property type="match status" value="1"/>
</dbReference>
<dbReference type="InterPro" id="IPR000914">
    <property type="entry name" value="SBP_5_dom"/>
</dbReference>
<keyword evidence="4" id="KW-1185">Reference proteome</keyword>
<feature type="domain" description="Solute-binding protein family 5" evidence="2">
    <location>
        <begin position="101"/>
        <end position="469"/>
    </location>
</feature>
<evidence type="ECO:0000313" key="3">
    <source>
        <dbReference type="EMBL" id="MBK0419498.1"/>
    </source>
</evidence>
<organism evidence="3 4">
    <name type="scientific">Leucobacter chromiisoli</name>
    <dbReference type="NCBI Taxonomy" id="2796471"/>
    <lineage>
        <taxon>Bacteria</taxon>
        <taxon>Bacillati</taxon>
        <taxon>Actinomycetota</taxon>
        <taxon>Actinomycetes</taxon>
        <taxon>Micrococcales</taxon>
        <taxon>Microbacteriaceae</taxon>
        <taxon>Leucobacter</taxon>
    </lineage>
</organism>
<dbReference type="GO" id="GO:0042597">
    <property type="term" value="C:periplasmic space"/>
    <property type="evidence" value="ECO:0007669"/>
    <property type="project" value="UniProtKB-ARBA"/>
</dbReference>
<dbReference type="GO" id="GO:0015833">
    <property type="term" value="P:peptide transport"/>
    <property type="evidence" value="ECO:0007669"/>
    <property type="project" value="TreeGrafter"/>
</dbReference>
<keyword evidence="1" id="KW-0732">Signal</keyword>
<proteinExistence type="predicted"/>
<evidence type="ECO:0000259" key="2">
    <source>
        <dbReference type="Pfam" id="PF00496"/>
    </source>
</evidence>
<dbReference type="CDD" id="cd00995">
    <property type="entry name" value="PBP2_NikA_DppA_OppA_like"/>
    <property type="match status" value="1"/>
</dbReference>
<dbReference type="AlphaFoldDB" id="A0A934Q865"/>
<evidence type="ECO:0000313" key="4">
    <source>
        <dbReference type="Proteomes" id="UP000608530"/>
    </source>
</evidence>
<protein>
    <submittedName>
        <fullName evidence="3">ABC transporter substrate-binding protein</fullName>
    </submittedName>
</protein>
<dbReference type="PIRSF" id="PIRSF002741">
    <property type="entry name" value="MppA"/>
    <property type="match status" value="1"/>
</dbReference>
<evidence type="ECO:0000256" key="1">
    <source>
        <dbReference type="SAM" id="SignalP"/>
    </source>
</evidence>
<dbReference type="InterPro" id="IPR039424">
    <property type="entry name" value="SBP_5"/>
</dbReference>
<dbReference type="GO" id="GO:1904680">
    <property type="term" value="F:peptide transmembrane transporter activity"/>
    <property type="evidence" value="ECO:0007669"/>
    <property type="project" value="TreeGrafter"/>
</dbReference>
<comment type="caution">
    <text evidence="3">The sequence shown here is derived from an EMBL/GenBank/DDBJ whole genome shotgun (WGS) entry which is preliminary data.</text>
</comment>
<sequence>MEKDVKRTLTKTSLALVAVAGLALAGCATGSRGGAGGGEDGGGELLTTTPAPAGEIDYANWNLPYGEPASIDPIKGFNYPENQVTANICDTIVQMQPDLSIAPNLASEWEEQDPQTYVFTIRDDVTFWDGSPMTMEDVLYSVNRNLDPAEGSYWAGSAANIASVEQTGDWEMTITLKEPDATFVEVLGTPIGAVVQQKQRVEAGQDFGNPGGGVMCTGPFKVKEWKQGQSILLERNDDYWNEDRKAKAKEFEIDFVVDPTAIGNSLSTGEILGGYDLPLPALSQLAGSSSGQLYSGKGMQLMGIIAQGDGPFADPIVRRAITRATDRQAIVDTVYEGTAVPARSIVPELNWEPTPEVEELREERLPDLSFDIEAAKQELEESDADLSQTIKIAYPSERSFYADIINEMANGAAELGLKLEPAGVPSAQFGAFFTDPEARKGYDGFVTINYPSSPSPINYISGIAGTGGDQNFNEFSDPEVDAAIEAARTEPDPEKRAELSVEAEALMMESMPWVPVAQLNVRLFMDDSITGVPASFVYLNYPWAADLGAAE</sequence>
<name>A0A934Q865_9MICO</name>
<dbReference type="Pfam" id="PF00496">
    <property type="entry name" value="SBP_bac_5"/>
    <property type="match status" value="1"/>
</dbReference>
<dbReference type="Gene3D" id="3.40.190.10">
    <property type="entry name" value="Periplasmic binding protein-like II"/>
    <property type="match status" value="1"/>
</dbReference>
<gene>
    <name evidence="3" type="ORF">JD276_10680</name>
</gene>
<dbReference type="Proteomes" id="UP000608530">
    <property type="component" value="Unassembled WGS sequence"/>
</dbReference>
<reference evidence="3" key="1">
    <citation type="submission" date="2020-12" db="EMBL/GenBank/DDBJ databases">
        <title>Leucobacter sp. CAS1, isolated from Chromium sludge.</title>
        <authorList>
            <person name="Xu Z."/>
        </authorList>
    </citation>
    <scope>NUCLEOTIDE SEQUENCE</scope>
    <source>
        <strain evidence="3">CSA1</strain>
    </source>
</reference>
<dbReference type="PANTHER" id="PTHR30290">
    <property type="entry name" value="PERIPLASMIC BINDING COMPONENT OF ABC TRANSPORTER"/>
    <property type="match status" value="1"/>
</dbReference>
<dbReference type="InterPro" id="IPR030678">
    <property type="entry name" value="Peptide/Ni-bd"/>
</dbReference>
<dbReference type="Gene3D" id="3.10.105.10">
    <property type="entry name" value="Dipeptide-binding Protein, Domain 3"/>
    <property type="match status" value="1"/>
</dbReference>
<dbReference type="SUPFAM" id="SSF53850">
    <property type="entry name" value="Periplasmic binding protein-like II"/>
    <property type="match status" value="1"/>
</dbReference>
<dbReference type="Gene3D" id="3.90.76.10">
    <property type="entry name" value="Dipeptide-binding Protein, Domain 1"/>
    <property type="match status" value="1"/>
</dbReference>
<dbReference type="GO" id="GO:0043190">
    <property type="term" value="C:ATP-binding cassette (ABC) transporter complex"/>
    <property type="evidence" value="ECO:0007669"/>
    <property type="project" value="InterPro"/>
</dbReference>
<feature type="chain" id="PRO_5036975359" evidence="1">
    <location>
        <begin position="26"/>
        <end position="551"/>
    </location>
</feature>
<dbReference type="EMBL" id="JAEHOH010000013">
    <property type="protein sequence ID" value="MBK0419498.1"/>
    <property type="molecule type" value="Genomic_DNA"/>
</dbReference>
<accession>A0A934Q865</accession>